<feature type="compositionally biased region" description="Polar residues" evidence="1">
    <location>
        <begin position="232"/>
        <end position="245"/>
    </location>
</feature>
<organism evidence="3 4">
    <name type="scientific">Biomphalaria glabrata</name>
    <name type="common">Bloodfluke planorb</name>
    <name type="synonym">Freshwater snail</name>
    <dbReference type="NCBI Taxonomy" id="6526"/>
    <lineage>
        <taxon>Eukaryota</taxon>
        <taxon>Metazoa</taxon>
        <taxon>Spiralia</taxon>
        <taxon>Lophotrochozoa</taxon>
        <taxon>Mollusca</taxon>
        <taxon>Gastropoda</taxon>
        <taxon>Heterobranchia</taxon>
        <taxon>Euthyneura</taxon>
        <taxon>Panpulmonata</taxon>
        <taxon>Hygrophila</taxon>
        <taxon>Lymnaeoidea</taxon>
        <taxon>Planorbidae</taxon>
        <taxon>Biomphalaria</taxon>
    </lineage>
</organism>
<dbReference type="GeneID" id="106066911"/>
<dbReference type="KEGG" id="bgt:106066911"/>
<proteinExistence type="predicted"/>
<dbReference type="RefSeq" id="XP_013081468.2">
    <property type="nucleotide sequence ID" value="XM_013226014.2"/>
</dbReference>
<sequence length="445" mass="50373">MFYQLFNLKIFFQYYLLLGCIFGVIQTDEVEATLLIRWETTSINYRLCLIRTKLYQTFQDSLFNLKTTTITISYDFLVNDIVANAINSRVSLSKSNDTYISCDNDQFNRTIVCNRKSNSNLNCTNETVILWTYEDEYLNSVHLKNTTKDCVSGKRTFIYTLQDSGQSTSYLPTAVGSSSNLASTNVNSQPENSQSDSSGIIAGVVVSIVLVILITIIVVYIKKRREKESPRLSASNINNSRTGNEYQRKICNKPNSSSNITSDISTLSTHTSQQYVNTQHISPNKGAYSLSEAEYTGIDDDLQSTPAPEDDYNYIDDFHSDAEKDVAMPVEDGYSNIDPTTNDYNEIDDGVEIRHTEDNSSNSLPERRKDVYSKLGEKLRSFQNTYGVGVDICEEENVEDELKESEAYFSLESAQQDYNLDETVDNCIDKEQVDNVVDEVEEVLE</sequence>
<accession>A0A9U8EC40</accession>
<dbReference type="OrthoDB" id="10346132at2759"/>
<evidence type="ECO:0000256" key="2">
    <source>
        <dbReference type="SAM" id="Phobius"/>
    </source>
</evidence>
<gene>
    <name evidence="4" type="primary">LOC106066911</name>
</gene>
<name>A0A9U8EC40_BIOGL</name>
<feature type="region of interest" description="Disordered" evidence="1">
    <location>
        <begin position="229"/>
        <end position="263"/>
    </location>
</feature>
<keyword evidence="2" id="KW-0472">Membrane</keyword>
<keyword evidence="3" id="KW-1185">Reference proteome</keyword>
<dbReference type="AlphaFoldDB" id="A0A9U8EC40"/>
<dbReference type="Proteomes" id="UP001165740">
    <property type="component" value="Chromosome 11"/>
</dbReference>
<keyword evidence="2" id="KW-1133">Transmembrane helix</keyword>
<reference evidence="4" key="1">
    <citation type="submission" date="2025-08" db="UniProtKB">
        <authorList>
            <consortium name="RefSeq"/>
        </authorList>
    </citation>
    <scope>IDENTIFICATION</scope>
</reference>
<evidence type="ECO:0000313" key="3">
    <source>
        <dbReference type="Proteomes" id="UP001165740"/>
    </source>
</evidence>
<feature type="transmembrane region" description="Helical" evidence="2">
    <location>
        <begin position="200"/>
        <end position="221"/>
    </location>
</feature>
<protein>
    <submittedName>
        <fullName evidence="4">Uncharacterized protein LOC106066911 isoform X1</fullName>
    </submittedName>
</protein>
<keyword evidence="2" id="KW-0812">Transmembrane</keyword>
<evidence type="ECO:0000313" key="4">
    <source>
        <dbReference type="RefSeq" id="XP_013081468.2"/>
    </source>
</evidence>
<evidence type="ECO:0000256" key="1">
    <source>
        <dbReference type="SAM" id="MobiDB-lite"/>
    </source>
</evidence>